<evidence type="ECO:0000313" key="19">
    <source>
        <dbReference type="Proteomes" id="UP000189369"/>
    </source>
</evidence>
<evidence type="ECO:0000256" key="5">
    <source>
        <dbReference type="ARBA" id="ARBA00022705"/>
    </source>
</evidence>
<dbReference type="InterPro" id="IPR041663">
    <property type="entry name" value="DisA/LigA_HHH"/>
</dbReference>
<dbReference type="InterPro" id="IPR010994">
    <property type="entry name" value="RuvA_2-like"/>
</dbReference>
<dbReference type="NCBIfam" id="TIGR00575">
    <property type="entry name" value="dnlj"/>
    <property type="match status" value="1"/>
</dbReference>
<feature type="binding site" evidence="15">
    <location>
        <position position="420"/>
    </location>
    <ligand>
        <name>Zn(2+)</name>
        <dbReference type="ChEBI" id="CHEBI:29105"/>
    </ligand>
</feature>
<dbReference type="PROSITE" id="PS01055">
    <property type="entry name" value="DNA_LIGASE_N1"/>
    <property type="match status" value="1"/>
</dbReference>
<dbReference type="EC" id="6.5.1.2" evidence="2 15"/>
<dbReference type="GO" id="GO:0003677">
    <property type="term" value="F:DNA binding"/>
    <property type="evidence" value="ECO:0007669"/>
    <property type="project" value="InterPro"/>
</dbReference>
<dbReference type="OrthoDB" id="9759736at2"/>
<dbReference type="InterPro" id="IPR013839">
    <property type="entry name" value="DNAligase_adenylation"/>
</dbReference>
<dbReference type="Pfam" id="PF01653">
    <property type="entry name" value="DNA_ligase_aden"/>
    <property type="match status" value="1"/>
</dbReference>
<evidence type="ECO:0000256" key="11">
    <source>
        <dbReference type="ARBA" id="ARBA00023204"/>
    </source>
</evidence>
<dbReference type="GO" id="GO:0005829">
    <property type="term" value="C:cytosol"/>
    <property type="evidence" value="ECO:0007669"/>
    <property type="project" value="TreeGrafter"/>
</dbReference>
<evidence type="ECO:0000256" key="13">
    <source>
        <dbReference type="ARBA" id="ARBA00034005"/>
    </source>
</evidence>
<keyword evidence="8 15" id="KW-0862">Zinc</keyword>
<feature type="binding site" evidence="15">
    <location>
        <position position="326"/>
    </location>
    <ligand>
        <name>NAD(+)</name>
        <dbReference type="ChEBI" id="CHEBI:57540"/>
    </ligand>
</feature>
<evidence type="ECO:0000256" key="7">
    <source>
        <dbReference type="ARBA" id="ARBA00022763"/>
    </source>
</evidence>
<keyword evidence="5 15" id="KW-0235">DNA replication</keyword>
<dbReference type="GO" id="GO:0003911">
    <property type="term" value="F:DNA ligase (NAD+) activity"/>
    <property type="evidence" value="ECO:0007669"/>
    <property type="project" value="UniProtKB-UniRule"/>
</dbReference>
<evidence type="ECO:0000256" key="2">
    <source>
        <dbReference type="ARBA" id="ARBA00012722"/>
    </source>
</evidence>
<dbReference type="InterPro" id="IPR013840">
    <property type="entry name" value="DNAligase_N"/>
</dbReference>
<dbReference type="GO" id="GO:0046872">
    <property type="term" value="F:metal ion binding"/>
    <property type="evidence" value="ECO:0007669"/>
    <property type="project" value="UniProtKB-KW"/>
</dbReference>
<evidence type="ECO:0000256" key="14">
    <source>
        <dbReference type="ARBA" id="ARBA00060881"/>
    </source>
</evidence>
<dbReference type="EMBL" id="CP019697">
    <property type="protein sequence ID" value="AQS51129.1"/>
    <property type="molecule type" value="Genomic_DNA"/>
</dbReference>
<keyword evidence="4 15" id="KW-0436">Ligase</keyword>
<dbReference type="SUPFAM" id="SSF52113">
    <property type="entry name" value="BRCT domain"/>
    <property type="match status" value="1"/>
</dbReference>
<dbReference type="Gene3D" id="2.40.50.140">
    <property type="entry name" value="Nucleic acid-binding proteins"/>
    <property type="match status" value="1"/>
</dbReference>
<feature type="binding site" evidence="15">
    <location>
        <position position="179"/>
    </location>
    <ligand>
        <name>NAD(+)</name>
        <dbReference type="ChEBI" id="CHEBI:57540"/>
    </ligand>
</feature>
<evidence type="ECO:0000313" key="18">
    <source>
        <dbReference type="EMBL" id="AQS51129.1"/>
    </source>
</evidence>
<dbReference type="SUPFAM" id="SSF50249">
    <property type="entry name" value="Nucleic acid-binding proteins"/>
    <property type="match status" value="1"/>
</dbReference>
<dbReference type="Gene3D" id="1.10.287.610">
    <property type="entry name" value="Helix hairpin bin"/>
    <property type="match status" value="1"/>
</dbReference>
<dbReference type="InterPro" id="IPR003583">
    <property type="entry name" value="Hlx-hairpin-Hlx_DNA-bd_motif"/>
</dbReference>
<dbReference type="FunFam" id="1.10.287.610:FF:000002">
    <property type="entry name" value="DNA ligase"/>
    <property type="match status" value="1"/>
</dbReference>
<dbReference type="CDD" id="cd00114">
    <property type="entry name" value="LIGANc"/>
    <property type="match status" value="1"/>
</dbReference>
<dbReference type="PANTHER" id="PTHR23389">
    <property type="entry name" value="CHROMOSOME TRANSMISSION FIDELITY FACTOR 18"/>
    <property type="match status" value="1"/>
</dbReference>
<comment type="function">
    <text evidence="1 15">DNA ligase that catalyzes the formation of phosphodiester linkages between 5'-phosphoryl and 3'-hydroxyl groups in double-stranded DNA using NAD as a coenzyme and as the energy source for the reaction. It is essential for DNA replication and repair of damaged DNA.</text>
</comment>
<dbReference type="Pfam" id="PF14520">
    <property type="entry name" value="HHH_5"/>
    <property type="match status" value="1"/>
</dbReference>
<organism evidence="18 19">
    <name type="scientific">Paenalcaligenes hominis</name>
    <dbReference type="NCBI Taxonomy" id="643674"/>
    <lineage>
        <taxon>Bacteria</taxon>
        <taxon>Pseudomonadati</taxon>
        <taxon>Pseudomonadota</taxon>
        <taxon>Betaproteobacteria</taxon>
        <taxon>Burkholderiales</taxon>
        <taxon>Alcaligenaceae</taxon>
        <taxon>Paenalcaligenes</taxon>
    </lineage>
</organism>
<dbReference type="CDD" id="cd17748">
    <property type="entry name" value="BRCT_DNA_ligase_like"/>
    <property type="match status" value="1"/>
</dbReference>
<evidence type="ECO:0000256" key="9">
    <source>
        <dbReference type="ARBA" id="ARBA00022842"/>
    </source>
</evidence>
<feature type="binding site" evidence="15">
    <location>
        <position position="423"/>
    </location>
    <ligand>
        <name>Zn(2+)</name>
        <dbReference type="ChEBI" id="CHEBI:29105"/>
    </ligand>
</feature>
<gene>
    <name evidence="15 18" type="primary">ligA</name>
    <name evidence="18" type="ORF">PAEH1_05245</name>
</gene>
<name>A0A1U9JZI5_9BURK</name>
<dbReference type="InterPro" id="IPR001357">
    <property type="entry name" value="BRCT_dom"/>
</dbReference>
<feature type="binding site" evidence="15">
    <location>
        <begin position="80"/>
        <end position="81"/>
    </location>
    <ligand>
        <name>NAD(+)</name>
        <dbReference type="ChEBI" id="CHEBI:57540"/>
    </ligand>
</feature>
<comment type="similarity">
    <text evidence="14 15">Belongs to the NAD-dependent DNA ligase family. LigA subfamily.</text>
</comment>
<dbReference type="SMART" id="SM00292">
    <property type="entry name" value="BRCT"/>
    <property type="match status" value="1"/>
</dbReference>
<feature type="active site" description="N6-AMP-lysine intermediate" evidence="15">
    <location>
        <position position="119"/>
    </location>
</feature>
<feature type="binding site" evidence="15">
    <location>
        <position position="444"/>
    </location>
    <ligand>
        <name>Zn(2+)</name>
        <dbReference type="ChEBI" id="CHEBI:29105"/>
    </ligand>
</feature>
<evidence type="ECO:0000256" key="10">
    <source>
        <dbReference type="ARBA" id="ARBA00023027"/>
    </source>
</evidence>
<dbReference type="InterPro" id="IPR001679">
    <property type="entry name" value="DNA_ligase"/>
</dbReference>
<evidence type="ECO:0000256" key="12">
    <source>
        <dbReference type="ARBA" id="ARBA00023211"/>
    </source>
</evidence>
<evidence type="ECO:0000256" key="8">
    <source>
        <dbReference type="ARBA" id="ARBA00022833"/>
    </source>
</evidence>
<evidence type="ECO:0000256" key="4">
    <source>
        <dbReference type="ARBA" id="ARBA00022598"/>
    </source>
</evidence>
<dbReference type="Pfam" id="PF03119">
    <property type="entry name" value="DNA_ligase_ZBD"/>
    <property type="match status" value="1"/>
</dbReference>
<feature type="binding site" evidence="15">
    <location>
        <position position="302"/>
    </location>
    <ligand>
        <name>NAD(+)</name>
        <dbReference type="ChEBI" id="CHEBI:57540"/>
    </ligand>
</feature>
<dbReference type="PROSITE" id="PS01056">
    <property type="entry name" value="DNA_LIGASE_N2"/>
    <property type="match status" value="1"/>
</dbReference>
<dbReference type="InterPro" id="IPR012340">
    <property type="entry name" value="NA-bd_OB-fold"/>
</dbReference>
<evidence type="ECO:0000256" key="6">
    <source>
        <dbReference type="ARBA" id="ARBA00022723"/>
    </source>
</evidence>
<dbReference type="Gene3D" id="3.30.470.30">
    <property type="entry name" value="DNA ligase/mRNA capping enzyme"/>
    <property type="match status" value="1"/>
</dbReference>
<dbReference type="SMART" id="SM00532">
    <property type="entry name" value="LIGANc"/>
    <property type="match status" value="1"/>
</dbReference>
<dbReference type="PROSITE" id="PS50172">
    <property type="entry name" value="BRCT"/>
    <property type="match status" value="1"/>
</dbReference>
<dbReference type="Gene3D" id="6.20.10.30">
    <property type="match status" value="1"/>
</dbReference>
<proteinExistence type="inferred from homology"/>
<dbReference type="FunFam" id="1.10.150.20:FF:000007">
    <property type="entry name" value="DNA ligase"/>
    <property type="match status" value="1"/>
</dbReference>
<dbReference type="FunFam" id="2.40.50.140:FF:000012">
    <property type="entry name" value="DNA ligase"/>
    <property type="match status" value="1"/>
</dbReference>
<dbReference type="PIRSF" id="PIRSF001604">
    <property type="entry name" value="LigA"/>
    <property type="match status" value="1"/>
</dbReference>
<dbReference type="Proteomes" id="UP000189369">
    <property type="component" value="Chromosome"/>
</dbReference>
<dbReference type="SUPFAM" id="SSF47781">
    <property type="entry name" value="RuvA domain 2-like"/>
    <property type="match status" value="1"/>
</dbReference>
<dbReference type="GO" id="GO:0006260">
    <property type="term" value="P:DNA replication"/>
    <property type="evidence" value="ECO:0007669"/>
    <property type="project" value="UniProtKB-KW"/>
</dbReference>
<keyword evidence="12 15" id="KW-0464">Manganese</keyword>
<comment type="caution">
    <text evidence="15">Lacks conserved residue(s) required for the propagation of feature annotation.</text>
</comment>
<dbReference type="Gene3D" id="3.40.50.10190">
    <property type="entry name" value="BRCT domain"/>
    <property type="match status" value="1"/>
</dbReference>
<dbReference type="Pfam" id="PF12826">
    <property type="entry name" value="HHH_2"/>
    <property type="match status" value="1"/>
</dbReference>
<dbReference type="Gene3D" id="1.10.150.20">
    <property type="entry name" value="5' to 3' exonuclease, C-terminal subdomain"/>
    <property type="match status" value="2"/>
</dbReference>
<feature type="binding site" evidence="15">
    <location>
        <begin position="31"/>
        <end position="35"/>
    </location>
    <ligand>
        <name>NAD(+)</name>
        <dbReference type="ChEBI" id="CHEBI:57540"/>
    </ligand>
</feature>
<evidence type="ECO:0000259" key="17">
    <source>
        <dbReference type="PROSITE" id="PS50172"/>
    </source>
</evidence>
<dbReference type="Pfam" id="PF00533">
    <property type="entry name" value="BRCT"/>
    <property type="match status" value="1"/>
</dbReference>
<feature type="binding site" evidence="15">
    <location>
        <position position="117"/>
    </location>
    <ligand>
        <name>NAD(+)</name>
        <dbReference type="ChEBI" id="CHEBI:57540"/>
    </ligand>
</feature>
<evidence type="ECO:0000256" key="1">
    <source>
        <dbReference type="ARBA" id="ARBA00004067"/>
    </source>
</evidence>
<dbReference type="InterPro" id="IPR004149">
    <property type="entry name" value="Znf_DNAligase_C4"/>
</dbReference>
<dbReference type="FunFam" id="3.30.470.30:FF:000001">
    <property type="entry name" value="DNA ligase"/>
    <property type="match status" value="1"/>
</dbReference>
<evidence type="ECO:0000256" key="16">
    <source>
        <dbReference type="RuleBase" id="RU000618"/>
    </source>
</evidence>
<dbReference type="Pfam" id="PF03120">
    <property type="entry name" value="OB_DNA_ligase"/>
    <property type="match status" value="1"/>
</dbReference>
<feature type="binding site" evidence="15">
    <location>
        <position position="140"/>
    </location>
    <ligand>
        <name>NAD(+)</name>
        <dbReference type="ChEBI" id="CHEBI:57540"/>
    </ligand>
</feature>
<protein>
    <recommendedName>
        <fullName evidence="3 15">DNA ligase</fullName>
        <ecNumber evidence="2 15">6.5.1.2</ecNumber>
    </recommendedName>
    <alternativeName>
        <fullName evidence="15">Polydeoxyribonucleotide synthase [NAD(+)]</fullName>
    </alternativeName>
</protein>
<dbReference type="SUPFAM" id="SSF56091">
    <property type="entry name" value="DNA ligase/mRNA capping enzyme, catalytic domain"/>
    <property type="match status" value="1"/>
</dbReference>
<sequence length="683" mass="75265">MYVKQRLEELKEQLHFHNYRYYVLDQPLIADAQYDALLRELQQIEAAHPEWVTADSPTQRVGAAPVSAFTTVAHRRPMLSLGNVFDEEELYAFDKRIADLLRAEGVIQNQAIEYNAEYKFDGLAVSLRYENGLLVQGATRGDGVTGEDITSNVRTISSIPLRLQGEAAHWPAVLEVRGEVLMHRADFEALNQAQLRRGEKIFVNPRNAAAGSLRQLDPRITAQRPLRFFAYGWGEIQVQGTAPHTEPYPTQSAMLDWLRQLGFAVDEHRRVLHGAAALQQFYVHTEQNRAELPYEIDGVVYKVNVLAQQELLGYVARAPRFAVAHKFPAQEMTTKLLSIDVQVGRTGAITPVARLEPVFVGGVTVTNATLHNEDEIRRKDVRAGDTVIVRRAGDVIPEVVAPIIELRPEQTELFVFPNQCPVCGSAIERPMDEAIARCTGGLVCAAQRKQSLEHAVSRKALDVDGLGTKLIEQLVDANRVKNLADLFTLTQLELSTYPRMGAKSAGNVVLALEQAKNPPLARFIYALGIRHVGEATAKALADHFVHLARLVQANEEDLLQIDDVGPVVAAEIVNFFAEPHNRDVLGQLEQVGVVPIEPDVQANRVAVTPFSNKTIVLTGTLPTLSRTEAQALIEQGGGKVTGSVSKKTDFVVAGSEAGSKLTKAQSLGITILNEAQFLELLRS</sequence>
<dbReference type="InterPro" id="IPR036420">
    <property type="entry name" value="BRCT_dom_sf"/>
</dbReference>
<dbReference type="STRING" id="643674.PAEH1_05245"/>
<dbReference type="GO" id="GO:0006281">
    <property type="term" value="P:DNA repair"/>
    <property type="evidence" value="ECO:0007669"/>
    <property type="project" value="UniProtKB-KW"/>
</dbReference>
<dbReference type="InterPro" id="IPR033136">
    <property type="entry name" value="DNA_ligase_CS"/>
</dbReference>
<keyword evidence="9 15" id="KW-0460">Magnesium</keyword>
<keyword evidence="6 15" id="KW-0479">Metal-binding</keyword>
<comment type="catalytic activity">
    <reaction evidence="13 15 16">
        <text>NAD(+) + (deoxyribonucleotide)n-3'-hydroxyl + 5'-phospho-(deoxyribonucleotide)m = (deoxyribonucleotide)n+m + AMP + beta-nicotinamide D-nucleotide.</text>
        <dbReference type="EC" id="6.5.1.2"/>
    </reaction>
</comment>
<dbReference type="PANTHER" id="PTHR23389:SF9">
    <property type="entry name" value="DNA LIGASE"/>
    <property type="match status" value="1"/>
</dbReference>
<dbReference type="AlphaFoldDB" id="A0A1U9JZI5"/>
<feature type="domain" description="BRCT" evidence="17">
    <location>
        <begin position="605"/>
        <end position="683"/>
    </location>
</feature>
<comment type="cofactor">
    <cofactor evidence="15">
        <name>Mg(2+)</name>
        <dbReference type="ChEBI" id="CHEBI:18420"/>
    </cofactor>
    <cofactor evidence="15">
        <name>Mn(2+)</name>
        <dbReference type="ChEBI" id="CHEBI:29035"/>
    </cofactor>
</comment>
<evidence type="ECO:0000256" key="3">
    <source>
        <dbReference type="ARBA" id="ARBA00013308"/>
    </source>
</evidence>
<reference evidence="18 19" key="1">
    <citation type="submission" date="2017-01" db="EMBL/GenBank/DDBJ databases">
        <title>Complete Genome Sequence of Paenalcaligenes hominis, Isolated from a paraplegic Patient with neurogenic bladder.</title>
        <authorList>
            <person name="Mukhopadhyay R."/>
            <person name="Joaquin J."/>
            <person name="Hogue R."/>
            <person name="Kilaru A."/>
            <person name="Jospin G."/>
            <person name="Mars K."/>
            <person name="Eisen J.A."/>
            <person name="Chaturvedi V."/>
        </authorList>
    </citation>
    <scope>NUCLEOTIDE SEQUENCE [LARGE SCALE GENOMIC DNA]</scope>
    <source>
        <strain evidence="18 19">15S00501</strain>
    </source>
</reference>
<evidence type="ECO:0000256" key="15">
    <source>
        <dbReference type="HAMAP-Rule" id="MF_01588"/>
    </source>
</evidence>
<keyword evidence="11 15" id="KW-0234">DNA repair</keyword>
<dbReference type="HAMAP" id="MF_01588">
    <property type="entry name" value="DNA_ligase_A"/>
    <property type="match status" value="1"/>
</dbReference>
<dbReference type="FunFam" id="1.10.150.20:FF:000006">
    <property type="entry name" value="DNA ligase"/>
    <property type="match status" value="1"/>
</dbReference>
<accession>A0A1U9JZI5</accession>
<keyword evidence="7 15" id="KW-0227">DNA damage</keyword>
<dbReference type="InterPro" id="IPR004150">
    <property type="entry name" value="NAD_DNA_ligase_OB"/>
</dbReference>
<dbReference type="SMART" id="SM00278">
    <property type="entry name" value="HhH1"/>
    <property type="match status" value="4"/>
</dbReference>
<dbReference type="KEGG" id="phn:PAEH1_05245"/>
<keyword evidence="10 15" id="KW-0520">NAD</keyword>
<dbReference type="NCBIfam" id="NF005932">
    <property type="entry name" value="PRK07956.1"/>
    <property type="match status" value="1"/>
</dbReference>
<dbReference type="InterPro" id="IPR018239">
    <property type="entry name" value="DNA_ligase_AS"/>
</dbReference>